<organism evidence="9 10">
    <name type="scientific">Strongyloides venezuelensis</name>
    <name type="common">Threadworm</name>
    <dbReference type="NCBI Taxonomy" id="75913"/>
    <lineage>
        <taxon>Eukaryota</taxon>
        <taxon>Metazoa</taxon>
        <taxon>Ecdysozoa</taxon>
        <taxon>Nematoda</taxon>
        <taxon>Chromadorea</taxon>
        <taxon>Rhabditida</taxon>
        <taxon>Tylenchina</taxon>
        <taxon>Panagrolaimomorpha</taxon>
        <taxon>Strongyloidoidea</taxon>
        <taxon>Strongyloididae</taxon>
        <taxon>Strongyloides</taxon>
    </lineage>
</organism>
<dbReference type="STRING" id="75913.A0A0K0F443"/>
<feature type="compositionally biased region" description="Low complexity" evidence="5">
    <location>
        <begin position="222"/>
        <end position="232"/>
    </location>
</feature>
<dbReference type="GO" id="GO:0030971">
    <property type="term" value="F:receptor tyrosine kinase binding"/>
    <property type="evidence" value="ECO:0007669"/>
    <property type="project" value="TreeGrafter"/>
</dbReference>
<dbReference type="Gene3D" id="2.30.30.40">
    <property type="entry name" value="SH3 Domains"/>
    <property type="match status" value="2"/>
</dbReference>
<evidence type="ECO:0000259" key="7">
    <source>
        <dbReference type="PROSITE" id="PS50001"/>
    </source>
</evidence>
<keyword evidence="9" id="KW-1185">Reference proteome</keyword>
<dbReference type="InterPro" id="IPR000980">
    <property type="entry name" value="SH2"/>
</dbReference>
<dbReference type="Proteomes" id="UP000035680">
    <property type="component" value="Unassembled WGS sequence"/>
</dbReference>
<feature type="region of interest" description="Disordered" evidence="5">
    <location>
        <begin position="220"/>
        <end position="255"/>
    </location>
</feature>
<dbReference type="SMART" id="SM00326">
    <property type="entry name" value="SH3"/>
    <property type="match status" value="1"/>
</dbReference>
<evidence type="ECO:0000313" key="10">
    <source>
        <dbReference type="WBParaSite" id="SVE_0357900.1"/>
    </source>
</evidence>
<keyword evidence="2 3" id="KW-0727">SH2 domain</keyword>
<dbReference type="InterPro" id="IPR051184">
    <property type="entry name" value="Tyrosine-phos_adapter"/>
</dbReference>
<dbReference type="GO" id="GO:0005737">
    <property type="term" value="C:cytoplasm"/>
    <property type="evidence" value="ECO:0007669"/>
    <property type="project" value="TreeGrafter"/>
</dbReference>
<feature type="chain" id="PRO_5005329326" evidence="6">
    <location>
        <begin position="23"/>
        <end position="331"/>
    </location>
</feature>
<feature type="domain" description="SH2" evidence="7">
    <location>
        <begin position="39"/>
        <end position="140"/>
    </location>
</feature>
<dbReference type="SUPFAM" id="SSF55550">
    <property type="entry name" value="SH2 domain"/>
    <property type="match status" value="1"/>
</dbReference>
<evidence type="ECO:0000256" key="5">
    <source>
        <dbReference type="SAM" id="MobiDB-lite"/>
    </source>
</evidence>
<dbReference type="PROSITE" id="PS50002">
    <property type="entry name" value="SH3"/>
    <property type="match status" value="1"/>
</dbReference>
<keyword evidence="6" id="KW-0732">Signal</keyword>
<dbReference type="PANTHER" id="PTHR19969">
    <property type="entry name" value="SH2-SH3 ADAPTOR PROTEIN-RELATED"/>
    <property type="match status" value="1"/>
</dbReference>
<reference evidence="9" key="1">
    <citation type="submission" date="2014-07" db="EMBL/GenBank/DDBJ databases">
        <authorList>
            <person name="Martin A.A"/>
            <person name="De Silva N."/>
        </authorList>
    </citation>
    <scope>NUCLEOTIDE SEQUENCE</scope>
</reference>
<evidence type="ECO:0000313" key="9">
    <source>
        <dbReference type="Proteomes" id="UP000035680"/>
    </source>
</evidence>
<feature type="domain" description="SH3" evidence="8">
    <location>
        <begin position="141"/>
        <end position="201"/>
    </location>
</feature>
<evidence type="ECO:0000256" key="1">
    <source>
        <dbReference type="ARBA" id="ARBA00022443"/>
    </source>
</evidence>
<reference evidence="10" key="2">
    <citation type="submission" date="2015-08" db="UniProtKB">
        <authorList>
            <consortium name="WormBaseParasite"/>
        </authorList>
    </citation>
    <scope>IDENTIFICATION</scope>
</reference>
<sequence length="331" mass="38202">MRVKILNIFFFILGFIIMTGESSLKKHAPLFDPFKWMFYYFGDISREDVNNLLSDDNIELGTFILRASSTQIGGFSLSVKTDNNGVSGIKNYRIEKKENENGEIIYQIGESEQFKDMGSLMRYYKCHVLYKVTLRRSYPKKCLEKVIGLYRFKGERRTDLPFEKSEVLYVVDNTDSQWWVARNSMDVYGQIPYNFVKKYIRGEDINLFIKNNPITQTPVINSSKSKTSTRSSLMSEVKRLSSSHSSGEHAQKIKNRQKDSFKDIGNIVFPVWVRVIKNRTPNIYDKNAFKLMRGEFIQMTGMLGNGIAEGILNDVIGTFPLVNVEITNKKC</sequence>
<dbReference type="PANTHER" id="PTHR19969:SF5">
    <property type="entry name" value="CRK-LIKE PROTEIN"/>
    <property type="match status" value="1"/>
</dbReference>
<name>A0A0K0F443_STRVS</name>
<dbReference type="AlphaFoldDB" id="A0A0K0F443"/>
<evidence type="ECO:0000256" key="4">
    <source>
        <dbReference type="PROSITE-ProRule" id="PRU00192"/>
    </source>
</evidence>
<dbReference type="PRINTS" id="PR00401">
    <property type="entry name" value="SH2DOMAIN"/>
</dbReference>
<dbReference type="PROSITE" id="PS50001">
    <property type="entry name" value="SH2"/>
    <property type="match status" value="1"/>
</dbReference>
<dbReference type="Pfam" id="PF00017">
    <property type="entry name" value="SH2"/>
    <property type="match status" value="1"/>
</dbReference>
<dbReference type="InterPro" id="IPR001452">
    <property type="entry name" value="SH3_domain"/>
</dbReference>
<dbReference type="Gene3D" id="3.30.505.10">
    <property type="entry name" value="SH2 domain"/>
    <property type="match status" value="1"/>
</dbReference>
<feature type="signal peptide" evidence="6">
    <location>
        <begin position="1"/>
        <end position="22"/>
    </location>
</feature>
<dbReference type="SMART" id="SM00252">
    <property type="entry name" value="SH2"/>
    <property type="match status" value="1"/>
</dbReference>
<dbReference type="WBParaSite" id="SVE_0357900.1">
    <property type="protein sequence ID" value="SVE_0357900.1"/>
    <property type="gene ID" value="SVE_0357900"/>
</dbReference>
<dbReference type="InterPro" id="IPR036860">
    <property type="entry name" value="SH2_dom_sf"/>
</dbReference>
<accession>A0A0K0F443</accession>
<evidence type="ECO:0000256" key="2">
    <source>
        <dbReference type="ARBA" id="ARBA00022999"/>
    </source>
</evidence>
<dbReference type="Pfam" id="PF00018">
    <property type="entry name" value="SH3_1"/>
    <property type="match status" value="1"/>
</dbReference>
<proteinExistence type="predicted"/>
<dbReference type="CDD" id="cd00173">
    <property type="entry name" value="SH2"/>
    <property type="match status" value="1"/>
</dbReference>
<dbReference type="GO" id="GO:0016477">
    <property type="term" value="P:cell migration"/>
    <property type="evidence" value="ECO:0007669"/>
    <property type="project" value="TreeGrafter"/>
</dbReference>
<protein>
    <submittedName>
        <fullName evidence="10">Adapter molecule Crk (inferred by orthology to a D. melanogaster protein)</fullName>
    </submittedName>
</protein>
<dbReference type="GO" id="GO:0035591">
    <property type="term" value="F:signaling adaptor activity"/>
    <property type="evidence" value="ECO:0007669"/>
    <property type="project" value="TreeGrafter"/>
</dbReference>
<evidence type="ECO:0000256" key="6">
    <source>
        <dbReference type="SAM" id="SignalP"/>
    </source>
</evidence>
<dbReference type="GO" id="GO:0007167">
    <property type="term" value="P:enzyme-linked receptor protein signaling pathway"/>
    <property type="evidence" value="ECO:0007669"/>
    <property type="project" value="TreeGrafter"/>
</dbReference>
<keyword evidence="1 4" id="KW-0728">SH3 domain</keyword>
<feature type="compositionally biased region" description="Basic and acidic residues" evidence="5">
    <location>
        <begin position="246"/>
        <end position="255"/>
    </location>
</feature>
<evidence type="ECO:0000259" key="8">
    <source>
        <dbReference type="PROSITE" id="PS50002"/>
    </source>
</evidence>
<evidence type="ECO:0000256" key="3">
    <source>
        <dbReference type="PROSITE-ProRule" id="PRU00191"/>
    </source>
</evidence>